<feature type="region of interest" description="Disordered" evidence="1">
    <location>
        <begin position="1"/>
        <end position="30"/>
    </location>
</feature>
<proteinExistence type="predicted"/>
<dbReference type="VEuPathDB" id="FungiDB:F503_03094"/>
<accession>S3C1R1</accession>
<protein>
    <submittedName>
        <fullName evidence="2">Uncharacterized protein</fullName>
    </submittedName>
</protein>
<dbReference type="EMBL" id="KE148152">
    <property type="protein sequence ID" value="EPE06667.1"/>
    <property type="molecule type" value="Genomic_DNA"/>
</dbReference>
<sequence>MPTSKKRRKAQTKGRPAKKQELEGPEQEIEEATSGWLPVILASPALRERKTFPFLAPGECHAISGIVGSHIIDIEEKGTRNLAVMLDTRDGSKFIDND</sequence>
<gene>
    <name evidence="2" type="ORF">F503_03094</name>
</gene>
<dbReference type="HOGENOM" id="CLU_2334181_0_0_1"/>
<dbReference type="AlphaFoldDB" id="S3C1R1"/>
<feature type="compositionally biased region" description="Basic residues" evidence="1">
    <location>
        <begin position="1"/>
        <end position="17"/>
    </location>
</feature>
<evidence type="ECO:0000256" key="1">
    <source>
        <dbReference type="SAM" id="MobiDB-lite"/>
    </source>
</evidence>
<keyword evidence="3" id="KW-1185">Reference proteome</keyword>
<name>S3C1R1_OPHP1</name>
<evidence type="ECO:0000313" key="3">
    <source>
        <dbReference type="Proteomes" id="UP000016923"/>
    </source>
</evidence>
<reference evidence="2 3" key="1">
    <citation type="journal article" date="2013" name="BMC Genomics">
        <title>The genome and transcriptome of the pine saprophyte Ophiostoma piceae, and a comparison with the bark beetle-associated pine pathogen Grosmannia clavigera.</title>
        <authorList>
            <person name="Haridas S."/>
            <person name="Wang Y."/>
            <person name="Lim L."/>
            <person name="Massoumi Alamouti S."/>
            <person name="Jackman S."/>
            <person name="Docking R."/>
            <person name="Robertson G."/>
            <person name="Birol I."/>
            <person name="Bohlmann J."/>
            <person name="Breuil C."/>
        </authorList>
    </citation>
    <scope>NUCLEOTIDE SEQUENCE [LARGE SCALE GENOMIC DNA]</scope>
    <source>
        <strain evidence="2 3">UAMH 11346</strain>
    </source>
</reference>
<dbReference type="Proteomes" id="UP000016923">
    <property type="component" value="Unassembled WGS sequence"/>
</dbReference>
<organism evidence="2 3">
    <name type="scientific">Ophiostoma piceae (strain UAMH 11346)</name>
    <name type="common">Sap stain fungus</name>
    <dbReference type="NCBI Taxonomy" id="1262450"/>
    <lineage>
        <taxon>Eukaryota</taxon>
        <taxon>Fungi</taxon>
        <taxon>Dikarya</taxon>
        <taxon>Ascomycota</taxon>
        <taxon>Pezizomycotina</taxon>
        <taxon>Sordariomycetes</taxon>
        <taxon>Sordariomycetidae</taxon>
        <taxon>Ophiostomatales</taxon>
        <taxon>Ophiostomataceae</taxon>
        <taxon>Ophiostoma</taxon>
    </lineage>
</organism>
<evidence type="ECO:0000313" key="2">
    <source>
        <dbReference type="EMBL" id="EPE06667.1"/>
    </source>
</evidence>